<proteinExistence type="inferred from homology"/>
<evidence type="ECO:0000256" key="5">
    <source>
        <dbReference type="ARBA" id="ARBA00022645"/>
    </source>
</evidence>
<evidence type="ECO:0000259" key="18">
    <source>
        <dbReference type="Pfam" id="PF00905"/>
    </source>
</evidence>
<dbReference type="GO" id="GO:0008360">
    <property type="term" value="P:regulation of cell shape"/>
    <property type="evidence" value="ECO:0007669"/>
    <property type="project" value="UniProtKB-KW"/>
</dbReference>
<organism evidence="20 21">
    <name type="scientific">Candidatus Beckwithbacteria bacterium GW2011_GWB1_47_15</name>
    <dbReference type="NCBI Taxonomy" id="1618371"/>
    <lineage>
        <taxon>Bacteria</taxon>
        <taxon>Candidatus Beckwithiibacteriota</taxon>
    </lineage>
</organism>
<evidence type="ECO:0000259" key="19">
    <source>
        <dbReference type="Pfam" id="PF00912"/>
    </source>
</evidence>
<dbReference type="InterPro" id="IPR013783">
    <property type="entry name" value="Ig-like_fold"/>
</dbReference>
<keyword evidence="5" id="KW-0121">Carboxypeptidase</keyword>
<dbReference type="Pfam" id="PF00905">
    <property type="entry name" value="Transpeptidase"/>
    <property type="match status" value="1"/>
</dbReference>
<dbReference type="GO" id="GO:0009252">
    <property type="term" value="P:peptidoglycan biosynthetic process"/>
    <property type="evidence" value="ECO:0007669"/>
    <property type="project" value="UniProtKB-KW"/>
</dbReference>
<dbReference type="Pfam" id="PF00912">
    <property type="entry name" value="Transgly"/>
    <property type="match status" value="1"/>
</dbReference>
<dbReference type="NCBIfam" id="TIGR02074">
    <property type="entry name" value="PBP_1a_fam"/>
    <property type="match status" value="1"/>
</dbReference>
<evidence type="ECO:0000256" key="13">
    <source>
        <dbReference type="ARBA" id="ARBA00023268"/>
    </source>
</evidence>
<dbReference type="Proteomes" id="UP000033860">
    <property type="component" value="Unassembled WGS sequence"/>
</dbReference>
<evidence type="ECO:0000256" key="16">
    <source>
        <dbReference type="ARBA" id="ARBA00049902"/>
    </source>
</evidence>
<dbReference type="Pfam" id="PF17957">
    <property type="entry name" value="Big_7"/>
    <property type="match status" value="1"/>
</dbReference>
<protein>
    <submittedName>
        <fullName evidence="20">Penicillin-binding protein, 1A family</fullName>
    </submittedName>
</protein>
<dbReference type="SUPFAM" id="SSF56601">
    <property type="entry name" value="beta-lactamase/transpeptidase-like"/>
    <property type="match status" value="1"/>
</dbReference>
<dbReference type="GO" id="GO:0005886">
    <property type="term" value="C:plasma membrane"/>
    <property type="evidence" value="ECO:0007669"/>
    <property type="project" value="UniProtKB-SubCell"/>
</dbReference>
<keyword evidence="8" id="KW-0808">Transferase</keyword>
<keyword evidence="9" id="KW-0378">Hydrolase</keyword>
<keyword evidence="17" id="KW-0812">Transmembrane</keyword>
<feature type="transmembrane region" description="Helical" evidence="17">
    <location>
        <begin position="7"/>
        <end position="33"/>
    </location>
</feature>
<dbReference type="PATRIC" id="fig|1618371.3.peg.410"/>
<dbReference type="InterPro" id="IPR036950">
    <property type="entry name" value="PBP_transglycosylase"/>
</dbReference>
<dbReference type="PANTHER" id="PTHR32282">
    <property type="entry name" value="BINDING PROTEIN TRANSPEPTIDASE, PUTATIVE-RELATED"/>
    <property type="match status" value="1"/>
</dbReference>
<evidence type="ECO:0000256" key="10">
    <source>
        <dbReference type="ARBA" id="ARBA00022960"/>
    </source>
</evidence>
<comment type="caution">
    <text evidence="20">The sequence shown here is derived from an EMBL/GenBank/DDBJ whole genome shotgun (WGS) entry which is preliminary data.</text>
</comment>
<evidence type="ECO:0000256" key="17">
    <source>
        <dbReference type="SAM" id="Phobius"/>
    </source>
</evidence>
<dbReference type="GO" id="GO:0006508">
    <property type="term" value="P:proteolysis"/>
    <property type="evidence" value="ECO:0007669"/>
    <property type="project" value="UniProtKB-KW"/>
</dbReference>
<evidence type="ECO:0000256" key="14">
    <source>
        <dbReference type="ARBA" id="ARBA00023316"/>
    </source>
</evidence>
<dbReference type="FunFam" id="1.10.3810.10:FF:000001">
    <property type="entry name" value="Penicillin-binding protein 1A"/>
    <property type="match status" value="1"/>
</dbReference>
<comment type="catalytic activity">
    <reaction evidence="16">
        <text>[GlcNAc-(1-&gt;4)-Mur2Ac(oyl-L-Ala-gamma-D-Glu-L-Lys-D-Ala-D-Ala)](n)-di-trans,octa-cis-undecaprenyl diphosphate + beta-D-GlcNAc-(1-&gt;4)-Mur2Ac(oyl-L-Ala-gamma-D-Glu-L-Lys-D-Ala-D-Ala)-di-trans,octa-cis-undecaprenyl diphosphate = [GlcNAc-(1-&gt;4)-Mur2Ac(oyl-L-Ala-gamma-D-Glu-L-Lys-D-Ala-D-Ala)](n+1)-di-trans,octa-cis-undecaprenyl diphosphate + di-trans,octa-cis-undecaprenyl diphosphate + H(+)</text>
        <dbReference type="Rhea" id="RHEA:23708"/>
        <dbReference type="Rhea" id="RHEA-COMP:9602"/>
        <dbReference type="Rhea" id="RHEA-COMP:9603"/>
        <dbReference type="ChEBI" id="CHEBI:15378"/>
        <dbReference type="ChEBI" id="CHEBI:58405"/>
        <dbReference type="ChEBI" id="CHEBI:60033"/>
        <dbReference type="ChEBI" id="CHEBI:78435"/>
        <dbReference type="EC" id="2.4.99.28"/>
    </reaction>
</comment>
<dbReference type="GO" id="GO:0008955">
    <property type="term" value="F:peptidoglycan glycosyltransferase activity"/>
    <property type="evidence" value="ECO:0007669"/>
    <property type="project" value="UniProtKB-EC"/>
</dbReference>
<dbReference type="InterPro" id="IPR050396">
    <property type="entry name" value="Glycosyltr_51/Transpeptidase"/>
</dbReference>
<keyword evidence="13" id="KW-0511">Multifunctional enzyme</keyword>
<keyword evidence="14" id="KW-0961">Cell wall biogenesis/degradation</keyword>
<keyword evidence="4" id="KW-1003">Cell membrane</keyword>
<dbReference type="Gene3D" id="3.40.710.10">
    <property type="entry name" value="DD-peptidase/beta-lactamase superfamily"/>
    <property type="match status" value="1"/>
</dbReference>
<sequence>MRSRADLLRLVAFLGFFGLLGAFLIGSLLFAWYAKDLPRPDRVVRREGFSTKIYDREEELLYDVFADQRRTPVTLDQVPDILEKATVAIEDKNFYKHGGFDPTGYVRAVFNTIFRGRLQGGSTLTQQLVKNVLLTPQRTIGRKIKEFVLAVQIENKYSKDEILQMYLNEAPYGGTAWGVEAAAETYFGKKVAELNLIESAVLAGLPQSPSRYSPFIGGDAYKTRTLDVLRRMREDGYITRDQEETAVKDLEAVEFIPEGASFKAPHFVLYVKQQLIERYGERLVEQGGLKVTTTLDWDLQSQAQEIVGSEIARVESIDITNGAAMAMDTTTGEILAMVGSKNYEAEDYDGKVNVTLSLRQPGSAIKPVNYVTALKQGYTASTMIVDAVTEFPGGANNPVYKPLNYDNKVSGPVQLRFALGNSLNIASVKLLQLVGVKNMLETAYDMGFDSLEPTTANVNRLGLSVTLGGGEVRLIDMAAAYSAFANGGLKVEPVSILKVEDKDGKVLEEFRPVKGPRVLSEEEAFMISDILSDSQARLRTFGENSLLNISGRQVAVKTGTTNDQRDNWAVGWSPGVIVGAWVGNNDNSPMKQVASGVSGATPIWRRIMLEALSQQPIKEWAVPNGITTVEVDTISGYKAHDGFPSRIEYFIKGTEPVGEDPIHPMLEVCKGEPGKLATDAMVARGDYDKKEYIVLKADDPAGGGRNRWQEAIDAWIAGQADERYRAPTEYCREGEAIYVEIDSPGDKSQVNSNEVTVKAKVVADNQVSKVEFFVDGSKKKTLTDKPYEVTLSLDDGPHTIKVRAEDNKGNAADREIKIGINTPWDFEASPTPSPSP</sequence>
<evidence type="ECO:0000313" key="21">
    <source>
        <dbReference type="Proteomes" id="UP000033860"/>
    </source>
</evidence>
<evidence type="ECO:0000256" key="2">
    <source>
        <dbReference type="ARBA" id="ARBA00007090"/>
    </source>
</evidence>
<reference evidence="20 21" key="1">
    <citation type="journal article" date="2015" name="Nature">
        <title>rRNA introns, odd ribosomes, and small enigmatic genomes across a large radiation of phyla.</title>
        <authorList>
            <person name="Brown C.T."/>
            <person name="Hug L.A."/>
            <person name="Thomas B.C."/>
            <person name="Sharon I."/>
            <person name="Castelle C.J."/>
            <person name="Singh A."/>
            <person name="Wilkins M.J."/>
            <person name="Williams K.H."/>
            <person name="Banfield J.F."/>
        </authorList>
    </citation>
    <scope>NUCLEOTIDE SEQUENCE [LARGE SCALE GENOMIC DNA]</scope>
</reference>
<dbReference type="GO" id="GO:0009002">
    <property type="term" value="F:serine-type D-Ala-D-Ala carboxypeptidase activity"/>
    <property type="evidence" value="ECO:0007669"/>
    <property type="project" value="UniProtKB-EC"/>
</dbReference>
<feature type="domain" description="Penicillin-binding protein transpeptidase" evidence="18">
    <location>
        <begin position="322"/>
        <end position="608"/>
    </location>
</feature>
<accession>A0A0G1RW42</accession>
<dbReference type="EMBL" id="LCNT01000003">
    <property type="protein sequence ID" value="KKU61362.1"/>
    <property type="molecule type" value="Genomic_DNA"/>
</dbReference>
<comment type="similarity">
    <text evidence="2">In the C-terminal section; belongs to the transpeptidase family.</text>
</comment>
<evidence type="ECO:0000256" key="9">
    <source>
        <dbReference type="ARBA" id="ARBA00022801"/>
    </source>
</evidence>
<comment type="subcellular location">
    <subcellularLocation>
        <location evidence="1">Cell membrane</location>
    </subcellularLocation>
</comment>
<evidence type="ECO:0000256" key="3">
    <source>
        <dbReference type="ARBA" id="ARBA00007739"/>
    </source>
</evidence>
<evidence type="ECO:0000313" key="20">
    <source>
        <dbReference type="EMBL" id="KKU61362.1"/>
    </source>
</evidence>
<dbReference type="InterPro" id="IPR012338">
    <property type="entry name" value="Beta-lactam/transpept-like"/>
</dbReference>
<evidence type="ECO:0000256" key="11">
    <source>
        <dbReference type="ARBA" id="ARBA00022984"/>
    </source>
</evidence>
<dbReference type="Gene3D" id="1.10.3810.10">
    <property type="entry name" value="Biosynthetic peptidoglycan transglycosylase-like"/>
    <property type="match status" value="1"/>
</dbReference>
<keyword evidence="7" id="KW-0328">Glycosyltransferase</keyword>
<keyword evidence="11" id="KW-0573">Peptidoglycan synthesis</keyword>
<evidence type="ECO:0000256" key="7">
    <source>
        <dbReference type="ARBA" id="ARBA00022676"/>
    </source>
</evidence>
<dbReference type="InterPro" id="IPR001460">
    <property type="entry name" value="PCN-bd_Tpept"/>
</dbReference>
<evidence type="ECO:0000256" key="15">
    <source>
        <dbReference type="ARBA" id="ARBA00034000"/>
    </source>
</evidence>
<dbReference type="GO" id="GO:0071555">
    <property type="term" value="P:cell wall organization"/>
    <property type="evidence" value="ECO:0007669"/>
    <property type="project" value="UniProtKB-KW"/>
</dbReference>
<feature type="domain" description="Glycosyl transferase family 51" evidence="19">
    <location>
        <begin position="66"/>
        <end position="232"/>
    </location>
</feature>
<dbReference type="GO" id="GO:0008658">
    <property type="term" value="F:penicillin binding"/>
    <property type="evidence" value="ECO:0007669"/>
    <property type="project" value="InterPro"/>
</dbReference>
<dbReference type="InterPro" id="IPR023346">
    <property type="entry name" value="Lysozyme-like_dom_sf"/>
</dbReference>
<comment type="similarity">
    <text evidence="3">In the N-terminal section; belongs to the glycosyltransferase 51 family.</text>
</comment>
<keyword evidence="10" id="KW-0133">Cell shape</keyword>
<dbReference type="InterPro" id="IPR001264">
    <property type="entry name" value="Glyco_trans_51"/>
</dbReference>
<dbReference type="GO" id="GO:0030288">
    <property type="term" value="C:outer membrane-bounded periplasmic space"/>
    <property type="evidence" value="ECO:0007669"/>
    <property type="project" value="TreeGrafter"/>
</dbReference>
<keyword evidence="17" id="KW-1133">Transmembrane helix</keyword>
<gene>
    <name evidence="20" type="ORF">UX85_C0003G0021</name>
</gene>
<dbReference type="SUPFAM" id="SSF53955">
    <property type="entry name" value="Lysozyme-like"/>
    <property type="match status" value="1"/>
</dbReference>
<dbReference type="PANTHER" id="PTHR32282:SF11">
    <property type="entry name" value="PENICILLIN-BINDING PROTEIN 1B"/>
    <property type="match status" value="1"/>
</dbReference>
<dbReference type="Gene3D" id="2.60.40.10">
    <property type="entry name" value="Immunoglobulins"/>
    <property type="match status" value="1"/>
</dbReference>
<evidence type="ECO:0000256" key="8">
    <source>
        <dbReference type="ARBA" id="ARBA00022679"/>
    </source>
</evidence>
<name>A0A0G1RW42_9BACT</name>
<evidence type="ECO:0000256" key="6">
    <source>
        <dbReference type="ARBA" id="ARBA00022670"/>
    </source>
</evidence>
<comment type="catalytic activity">
    <reaction evidence="15">
        <text>Preferential cleavage: (Ac)2-L-Lys-D-Ala-|-D-Ala. Also transpeptidation of peptidyl-alanyl moieties that are N-acyl substituents of D-alanine.</text>
        <dbReference type="EC" id="3.4.16.4"/>
    </reaction>
</comment>
<keyword evidence="6" id="KW-0645">Protease</keyword>
<keyword evidence="12 17" id="KW-0472">Membrane</keyword>
<evidence type="ECO:0000256" key="12">
    <source>
        <dbReference type="ARBA" id="ARBA00023136"/>
    </source>
</evidence>
<dbReference type="AlphaFoldDB" id="A0A0G1RW42"/>
<evidence type="ECO:0000256" key="1">
    <source>
        <dbReference type="ARBA" id="ARBA00004236"/>
    </source>
</evidence>
<evidence type="ECO:0000256" key="4">
    <source>
        <dbReference type="ARBA" id="ARBA00022475"/>
    </source>
</evidence>